<evidence type="ECO:0000313" key="2">
    <source>
        <dbReference type="EnsemblPlants" id="Pp3c10_3110V3.1"/>
    </source>
</evidence>
<dbReference type="Gramene" id="Pp3c10_3110V3.4">
    <property type="protein sequence ID" value="Pp3c10_3110V3.4"/>
    <property type="gene ID" value="Pp3c10_3110"/>
</dbReference>
<dbReference type="Proteomes" id="UP000006727">
    <property type="component" value="Chromosome 10"/>
</dbReference>
<proteinExistence type="predicted"/>
<organism evidence="1">
    <name type="scientific">Physcomitrium patens</name>
    <name type="common">Spreading-leaved earth moss</name>
    <name type="synonym">Physcomitrella patens</name>
    <dbReference type="NCBI Taxonomy" id="3218"/>
    <lineage>
        <taxon>Eukaryota</taxon>
        <taxon>Viridiplantae</taxon>
        <taxon>Streptophyta</taxon>
        <taxon>Embryophyta</taxon>
        <taxon>Bryophyta</taxon>
        <taxon>Bryophytina</taxon>
        <taxon>Bryopsida</taxon>
        <taxon>Funariidae</taxon>
        <taxon>Funariales</taxon>
        <taxon>Funariaceae</taxon>
        <taxon>Physcomitrium</taxon>
    </lineage>
</organism>
<dbReference type="EnsemblPlants" id="Pp3c10_3110V3.4">
    <property type="protein sequence ID" value="Pp3c10_3110V3.4"/>
    <property type="gene ID" value="Pp3c10_3110"/>
</dbReference>
<dbReference type="InParanoid" id="A0A2K1JXJ4"/>
<dbReference type="AlphaFoldDB" id="A0A2K1JXJ4"/>
<keyword evidence="3" id="KW-1185">Reference proteome</keyword>
<gene>
    <name evidence="1" type="ORF">PHYPA_013348</name>
</gene>
<evidence type="ECO:0000313" key="3">
    <source>
        <dbReference type="Proteomes" id="UP000006727"/>
    </source>
</evidence>
<dbReference type="EnsemblPlants" id="Pp3c10_3110V3.1">
    <property type="protein sequence ID" value="Pp3c10_3110V3.1"/>
    <property type="gene ID" value="Pp3c10_3110"/>
</dbReference>
<reference evidence="2" key="3">
    <citation type="submission" date="2020-12" db="UniProtKB">
        <authorList>
            <consortium name="EnsemblPlants"/>
        </authorList>
    </citation>
    <scope>IDENTIFICATION</scope>
</reference>
<reference evidence="1 3" key="1">
    <citation type="journal article" date="2008" name="Science">
        <title>The Physcomitrella genome reveals evolutionary insights into the conquest of land by plants.</title>
        <authorList>
            <person name="Rensing S."/>
            <person name="Lang D."/>
            <person name="Zimmer A."/>
            <person name="Terry A."/>
            <person name="Salamov A."/>
            <person name="Shapiro H."/>
            <person name="Nishiyama T."/>
            <person name="Perroud P.-F."/>
            <person name="Lindquist E."/>
            <person name="Kamisugi Y."/>
            <person name="Tanahashi T."/>
            <person name="Sakakibara K."/>
            <person name="Fujita T."/>
            <person name="Oishi K."/>
            <person name="Shin-I T."/>
            <person name="Kuroki Y."/>
            <person name="Toyoda A."/>
            <person name="Suzuki Y."/>
            <person name="Hashimoto A."/>
            <person name="Yamaguchi K."/>
            <person name="Sugano A."/>
            <person name="Kohara Y."/>
            <person name="Fujiyama A."/>
            <person name="Anterola A."/>
            <person name="Aoki S."/>
            <person name="Ashton N."/>
            <person name="Barbazuk W.B."/>
            <person name="Barker E."/>
            <person name="Bennetzen J."/>
            <person name="Bezanilla M."/>
            <person name="Blankenship R."/>
            <person name="Cho S.H."/>
            <person name="Dutcher S."/>
            <person name="Estelle M."/>
            <person name="Fawcett J.A."/>
            <person name="Gundlach H."/>
            <person name="Hanada K."/>
            <person name="Heyl A."/>
            <person name="Hicks K.A."/>
            <person name="Hugh J."/>
            <person name="Lohr M."/>
            <person name="Mayer K."/>
            <person name="Melkozernov A."/>
            <person name="Murata T."/>
            <person name="Nelson D."/>
            <person name="Pils B."/>
            <person name="Prigge M."/>
            <person name="Reiss B."/>
            <person name="Renner T."/>
            <person name="Rombauts S."/>
            <person name="Rushton P."/>
            <person name="Sanderfoot A."/>
            <person name="Schween G."/>
            <person name="Shiu S.-H."/>
            <person name="Stueber K."/>
            <person name="Theodoulou F.L."/>
            <person name="Tu H."/>
            <person name="Van de Peer Y."/>
            <person name="Verrier P.J."/>
            <person name="Waters E."/>
            <person name="Wood A."/>
            <person name="Yang L."/>
            <person name="Cove D."/>
            <person name="Cuming A."/>
            <person name="Hasebe M."/>
            <person name="Lucas S."/>
            <person name="Mishler D.B."/>
            <person name="Reski R."/>
            <person name="Grigoriev I."/>
            <person name="Quatrano R.S."/>
            <person name="Boore J.L."/>
        </authorList>
    </citation>
    <scope>NUCLEOTIDE SEQUENCE [LARGE SCALE GENOMIC DNA]</scope>
    <source>
        <strain evidence="2 3">cv. Gransden 2004</strain>
    </source>
</reference>
<name>A0A2K1JXJ4_PHYPA</name>
<sequence>MDRVPLGVETGARVVVHNDACPLSKLCNQRAVMRPAGYPLPFKSVLRSYGFLSSCRNRRYCLHGFFISIMLVPS</sequence>
<dbReference type="PaxDb" id="3218-PP1S51_294V6.1"/>
<dbReference type="EMBL" id="ABEU02000010">
    <property type="protein sequence ID" value="PNR46229.1"/>
    <property type="molecule type" value="Genomic_DNA"/>
</dbReference>
<reference evidence="1 3" key="2">
    <citation type="journal article" date="2018" name="Plant J.">
        <title>The Physcomitrella patens chromosome-scale assembly reveals moss genome structure and evolution.</title>
        <authorList>
            <person name="Lang D."/>
            <person name="Ullrich K.K."/>
            <person name="Murat F."/>
            <person name="Fuchs J."/>
            <person name="Jenkins J."/>
            <person name="Haas F.B."/>
            <person name="Piednoel M."/>
            <person name="Gundlach H."/>
            <person name="Van Bel M."/>
            <person name="Meyberg R."/>
            <person name="Vives C."/>
            <person name="Morata J."/>
            <person name="Symeonidi A."/>
            <person name="Hiss M."/>
            <person name="Muchero W."/>
            <person name="Kamisugi Y."/>
            <person name="Saleh O."/>
            <person name="Blanc G."/>
            <person name="Decker E.L."/>
            <person name="van Gessel N."/>
            <person name="Grimwood J."/>
            <person name="Hayes R.D."/>
            <person name="Graham S.W."/>
            <person name="Gunter L.E."/>
            <person name="McDaniel S.F."/>
            <person name="Hoernstein S.N.W."/>
            <person name="Larsson A."/>
            <person name="Li F.W."/>
            <person name="Perroud P.F."/>
            <person name="Phillips J."/>
            <person name="Ranjan P."/>
            <person name="Rokshar D.S."/>
            <person name="Rothfels C.J."/>
            <person name="Schneider L."/>
            <person name="Shu S."/>
            <person name="Stevenson D.W."/>
            <person name="Thummler F."/>
            <person name="Tillich M."/>
            <person name="Villarreal Aguilar J.C."/>
            <person name="Widiez T."/>
            <person name="Wong G.K."/>
            <person name="Wymore A."/>
            <person name="Zhang Y."/>
            <person name="Zimmer A.D."/>
            <person name="Quatrano R.S."/>
            <person name="Mayer K.F.X."/>
            <person name="Goodstein D."/>
            <person name="Casacuberta J.M."/>
            <person name="Vandepoele K."/>
            <person name="Reski R."/>
            <person name="Cuming A.C."/>
            <person name="Tuskan G.A."/>
            <person name="Maumus F."/>
            <person name="Salse J."/>
            <person name="Schmutz J."/>
            <person name="Rensing S.A."/>
        </authorList>
    </citation>
    <scope>NUCLEOTIDE SEQUENCE [LARGE SCALE GENOMIC DNA]</scope>
    <source>
        <strain evidence="2 3">cv. Gransden 2004</strain>
    </source>
</reference>
<protein>
    <submittedName>
        <fullName evidence="1 2">Uncharacterized protein</fullName>
    </submittedName>
</protein>
<dbReference type="Gramene" id="Pp3c10_3110V3.1">
    <property type="protein sequence ID" value="Pp3c10_3110V3.1"/>
    <property type="gene ID" value="Pp3c10_3110"/>
</dbReference>
<accession>A0A2K1JXJ4</accession>
<evidence type="ECO:0000313" key="1">
    <source>
        <dbReference type="EMBL" id="PNR46229.1"/>
    </source>
</evidence>